<keyword evidence="1" id="KW-0614">Plasmid</keyword>
<evidence type="ECO:0000313" key="1">
    <source>
        <dbReference type="EMBL" id="AVX34662.1"/>
    </source>
</evidence>
<reference evidence="1" key="1">
    <citation type="submission" date="2017-10" db="EMBL/GenBank/DDBJ databases">
        <title>Complete sequence of pD610-HI2.</title>
        <authorList>
            <person name="Jiang X."/>
            <person name="Feng J."/>
            <person name="Zeng L."/>
            <person name="Zhang D."/>
            <person name="Zhan Z."/>
            <person name="Zhao Y."/>
            <person name="Luo W."/>
            <person name="Zhou D."/>
        </authorList>
    </citation>
    <scope>NUCLEOTIDE SEQUENCE</scope>
    <source>
        <strain evidence="1">D610</strain>
        <plasmid evidence="1">pD610-HI2</plasmid>
    </source>
</reference>
<evidence type="ECO:0000313" key="2">
    <source>
        <dbReference type="EMBL" id="SPN80247.1"/>
    </source>
</evidence>
<dbReference type="AlphaFoldDB" id="A0A2R4NET6"/>
<dbReference type="EMBL" id="LT994835">
    <property type="protein sequence ID" value="SPN80247.1"/>
    <property type="molecule type" value="Genomic_DNA"/>
</dbReference>
<gene>
    <name evidence="2" type="ORF">PCNR481_0086</name>
</gene>
<organism evidence="1">
    <name type="scientific">Klebsiella pneumoniae</name>
    <dbReference type="NCBI Taxonomy" id="573"/>
    <lineage>
        <taxon>Bacteria</taxon>
        <taxon>Pseudomonadati</taxon>
        <taxon>Pseudomonadota</taxon>
        <taxon>Gammaproteobacteria</taxon>
        <taxon>Enterobacterales</taxon>
        <taxon>Enterobacteriaceae</taxon>
        <taxon>Klebsiella/Raoultella group</taxon>
        <taxon>Klebsiella</taxon>
        <taxon>Klebsiella pneumoniae complex</taxon>
    </lineage>
</organism>
<protein>
    <submittedName>
        <fullName evidence="1">Uncharacterized protein</fullName>
    </submittedName>
</protein>
<geneLocation type="plasmid" evidence="2">
    <name>CNR48</name>
</geneLocation>
<name>A0A2R4NET6_KLEPN</name>
<geneLocation type="plasmid" evidence="1">
    <name>pD610-HI2</name>
</geneLocation>
<accession>A0A2R4NET6</accession>
<reference evidence="2" key="2">
    <citation type="submission" date="2018-03" db="EMBL/GenBank/DDBJ databases">
        <authorList>
            <person name="Hennequin C."/>
        </authorList>
    </citation>
    <scope>NUCLEOTIDE SEQUENCE [LARGE SCALE GENOMIC DNA]</scope>
    <source>
        <strain evidence="2">CNR48</strain>
        <plasmid evidence="2">CNR48</plasmid>
    </source>
</reference>
<proteinExistence type="predicted"/>
<sequence>MSFSSVEEAGVEGLFEDKESSIPKTVNTLNSLSKLALDGLDSKRA</sequence>
<dbReference type="EMBL" id="MG288680">
    <property type="protein sequence ID" value="AVX34662.1"/>
    <property type="molecule type" value="Genomic_DNA"/>
</dbReference>